<dbReference type="PROSITE" id="PS51257">
    <property type="entry name" value="PROKAR_LIPOPROTEIN"/>
    <property type="match status" value="1"/>
</dbReference>
<evidence type="ECO:0000313" key="3">
    <source>
        <dbReference type="EMBL" id="CAI4029655.1"/>
    </source>
</evidence>
<feature type="signal peptide" evidence="2">
    <location>
        <begin position="1"/>
        <end position="29"/>
    </location>
</feature>
<proteinExistence type="predicted"/>
<keyword evidence="2" id="KW-0732">Signal</keyword>
<accession>A0AA86K0D4</accession>
<dbReference type="EMBL" id="OX365700">
    <property type="protein sequence ID" value="CAI4029655.1"/>
    <property type="molecule type" value="Genomic_DNA"/>
</dbReference>
<organism evidence="3 4">
    <name type="scientific">Nitrospira tepida</name>
    <dbReference type="NCBI Taxonomy" id="2973512"/>
    <lineage>
        <taxon>Bacteria</taxon>
        <taxon>Pseudomonadati</taxon>
        <taxon>Nitrospirota</taxon>
        <taxon>Nitrospiria</taxon>
        <taxon>Nitrospirales</taxon>
        <taxon>Nitrospiraceae</taxon>
        <taxon>Nitrospira</taxon>
    </lineage>
</organism>
<reference evidence="3" key="1">
    <citation type="submission" date="2022-10" db="EMBL/GenBank/DDBJ databases">
        <authorList>
            <person name="Koch H."/>
        </authorList>
    </citation>
    <scope>NUCLEOTIDE SEQUENCE</scope>
    <source>
        <strain evidence="3">DNF</strain>
    </source>
</reference>
<dbReference type="Proteomes" id="UP001179121">
    <property type="component" value="Chromosome"/>
</dbReference>
<gene>
    <name evidence="3" type="ORF">DNFV4_00073</name>
</gene>
<dbReference type="RefSeq" id="WP_289266692.1">
    <property type="nucleotide sequence ID" value="NZ_OX365700.1"/>
</dbReference>
<evidence type="ECO:0000256" key="1">
    <source>
        <dbReference type="SAM" id="MobiDB-lite"/>
    </source>
</evidence>
<feature type="region of interest" description="Disordered" evidence="1">
    <location>
        <begin position="124"/>
        <end position="147"/>
    </location>
</feature>
<evidence type="ECO:0000256" key="2">
    <source>
        <dbReference type="SAM" id="SignalP"/>
    </source>
</evidence>
<protein>
    <submittedName>
        <fullName evidence="3">Uncharacterized protein</fullName>
    </submittedName>
</protein>
<dbReference type="KEGG" id="nti:DNFV4_00073"/>
<dbReference type="AlphaFoldDB" id="A0AA86K0D4"/>
<name>A0AA86K0D4_9BACT</name>
<evidence type="ECO:0000313" key="4">
    <source>
        <dbReference type="Proteomes" id="UP001179121"/>
    </source>
</evidence>
<feature type="chain" id="PRO_5041709426" evidence="2">
    <location>
        <begin position="30"/>
        <end position="147"/>
    </location>
</feature>
<sequence>MKHGTHISMTAMALVAGLACVLAPMAVQADSRPFTWIDDIHGAIIFYKGDAYYKKEYPRADWDLYLDQVRLVQTTYAAGDIHATYLAMNRFMDMLEAREGGIPGVAANELFNFCNLVTPAQFHDVERHSGPPKTEQPRAPEGVRWPG</sequence>
<keyword evidence="4" id="KW-1185">Reference proteome</keyword>